<name>A0ABV7YBA0_9ACTN</name>
<keyword evidence="3 5" id="KW-1133">Transmembrane helix</keyword>
<sequence length="466" mass="47874">MAIDTSSLPSTRRRWYAVGVLMAAFMVDLVSVTIVNVALPSIERDLDANPTQLEWISAGYLLAFAVTLITAARLGDQVGRKRVFLASTALFGLASLACALAPDTTTLIAARLVQGIAAAGVAPQVLSTVYAVFGARERATVFGIWGFVAGLSQAVGLVLGGVLVSADVAGLGWRSIFLIFVPVTAAVVAFGAAWVPETRAENAARPKPIAALTLTAALVAIVLPLLEGARLGWPAWCWLCLAAGLVGVVGVAVQERNDPAAMLPLDLLRVRTVSIALVIQLVAFGTCSGLLLVLALWMQNGLGLSPLAAGLVTVALPLGALPTAPFVGRLTLRLGRWTVGLGCLVITLAIALLVPAALSTPDVALWQLVPGLALIGAGINLTMPSLTTLFMAEVPPHHAASASGIISTGQQFAGALGVALLGAVFFGQLGGDGDYREAFLATTVTAAAALAVCVPLFLGMSSQRPK</sequence>
<feature type="transmembrane region" description="Helical" evidence="5">
    <location>
        <begin position="15"/>
        <end position="35"/>
    </location>
</feature>
<feature type="transmembrane region" description="Helical" evidence="5">
    <location>
        <begin position="108"/>
        <end position="133"/>
    </location>
</feature>
<feature type="transmembrane region" description="Helical" evidence="5">
    <location>
        <begin position="304"/>
        <end position="327"/>
    </location>
</feature>
<feature type="transmembrane region" description="Helical" evidence="5">
    <location>
        <begin position="232"/>
        <end position="253"/>
    </location>
</feature>
<proteinExistence type="predicted"/>
<dbReference type="PRINTS" id="PR01036">
    <property type="entry name" value="TCRTETB"/>
</dbReference>
<feature type="transmembrane region" description="Helical" evidence="5">
    <location>
        <begin position="404"/>
        <end position="426"/>
    </location>
</feature>
<dbReference type="Proteomes" id="UP001595699">
    <property type="component" value="Unassembled WGS sequence"/>
</dbReference>
<evidence type="ECO:0000256" key="1">
    <source>
        <dbReference type="ARBA" id="ARBA00004651"/>
    </source>
</evidence>
<dbReference type="Gene3D" id="1.20.1250.20">
    <property type="entry name" value="MFS general substrate transporter like domains"/>
    <property type="match status" value="1"/>
</dbReference>
<dbReference type="CDD" id="cd17321">
    <property type="entry name" value="MFS_MMR_MDR_like"/>
    <property type="match status" value="1"/>
</dbReference>
<dbReference type="InterPro" id="IPR011701">
    <property type="entry name" value="MFS"/>
</dbReference>
<dbReference type="PANTHER" id="PTHR42718">
    <property type="entry name" value="MAJOR FACILITATOR SUPERFAMILY MULTIDRUG TRANSPORTER MFSC"/>
    <property type="match status" value="1"/>
</dbReference>
<keyword evidence="2 5" id="KW-0812">Transmembrane</keyword>
<dbReference type="PANTHER" id="PTHR42718:SF39">
    <property type="entry name" value="ACTINORHODIN TRANSPORTER-RELATED"/>
    <property type="match status" value="1"/>
</dbReference>
<dbReference type="Pfam" id="PF07690">
    <property type="entry name" value="MFS_1"/>
    <property type="match status" value="1"/>
</dbReference>
<evidence type="ECO:0000256" key="5">
    <source>
        <dbReference type="SAM" id="Phobius"/>
    </source>
</evidence>
<evidence type="ECO:0000259" key="6">
    <source>
        <dbReference type="PROSITE" id="PS50850"/>
    </source>
</evidence>
<comment type="caution">
    <text evidence="7">The sequence shown here is derived from an EMBL/GenBank/DDBJ whole genome shotgun (WGS) entry which is preliminary data.</text>
</comment>
<feature type="transmembrane region" description="Helical" evidence="5">
    <location>
        <begin position="364"/>
        <end position="392"/>
    </location>
</feature>
<evidence type="ECO:0000313" key="7">
    <source>
        <dbReference type="EMBL" id="MFC3761349.1"/>
    </source>
</evidence>
<keyword evidence="8" id="KW-1185">Reference proteome</keyword>
<reference evidence="8" key="1">
    <citation type="journal article" date="2019" name="Int. J. Syst. Evol. Microbiol.">
        <title>The Global Catalogue of Microorganisms (GCM) 10K type strain sequencing project: providing services to taxonomists for standard genome sequencing and annotation.</title>
        <authorList>
            <consortium name="The Broad Institute Genomics Platform"/>
            <consortium name="The Broad Institute Genome Sequencing Center for Infectious Disease"/>
            <person name="Wu L."/>
            <person name="Ma J."/>
        </authorList>
    </citation>
    <scope>NUCLEOTIDE SEQUENCE [LARGE SCALE GENOMIC DNA]</scope>
    <source>
        <strain evidence="8">CGMCC 4.7241</strain>
    </source>
</reference>
<feature type="transmembrane region" description="Helical" evidence="5">
    <location>
        <begin position="140"/>
        <end position="164"/>
    </location>
</feature>
<feature type="transmembrane region" description="Helical" evidence="5">
    <location>
        <begin position="438"/>
        <end position="458"/>
    </location>
</feature>
<gene>
    <name evidence="7" type="ORF">ACFOUW_10895</name>
</gene>
<dbReference type="Gene3D" id="1.20.1720.10">
    <property type="entry name" value="Multidrug resistance protein D"/>
    <property type="match status" value="1"/>
</dbReference>
<organism evidence="7 8">
    <name type="scientific">Tenggerimyces flavus</name>
    <dbReference type="NCBI Taxonomy" id="1708749"/>
    <lineage>
        <taxon>Bacteria</taxon>
        <taxon>Bacillati</taxon>
        <taxon>Actinomycetota</taxon>
        <taxon>Actinomycetes</taxon>
        <taxon>Propionibacteriales</taxon>
        <taxon>Nocardioidaceae</taxon>
        <taxon>Tenggerimyces</taxon>
    </lineage>
</organism>
<protein>
    <submittedName>
        <fullName evidence="7">MFS transporter</fullName>
    </submittedName>
</protein>
<feature type="transmembrane region" description="Helical" evidence="5">
    <location>
        <begin position="273"/>
        <end position="298"/>
    </location>
</feature>
<feature type="transmembrane region" description="Helical" evidence="5">
    <location>
        <begin position="208"/>
        <end position="226"/>
    </location>
</feature>
<feature type="transmembrane region" description="Helical" evidence="5">
    <location>
        <begin position="55"/>
        <end position="71"/>
    </location>
</feature>
<keyword evidence="4 5" id="KW-0472">Membrane</keyword>
<comment type="subcellular location">
    <subcellularLocation>
        <location evidence="1">Cell membrane</location>
        <topology evidence="1">Multi-pass membrane protein</topology>
    </subcellularLocation>
</comment>
<feature type="transmembrane region" description="Helical" evidence="5">
    <location>
        <begin position="339"/>
        <end position="358"/>
    </location>
</feature>
<dbReference type="RefSeq" id="WP_205118418.1">
    <property type="nucleotide sequence ID" value="NZ_JAFBCM010000001.1"/>
</dbReference>
<evidence type="ECO:0000256" key="2">
    <source>
        <dbReference type="ARBA" id="ARBA00022692"/>
    </source>
</evidence>
<dbReference type="InterPro" id="IPR020846">
    <property type="entry name" value="MFS_dom"/>
</dbReference>
<evidence type="ECO:0000313" key="8">
    <source>
        <dbReference type="Proteomes" id="UP001595699"/>
    </source>
</evidence>
<dbReference type="PROSITE" id="PS50850">
    <property type="entry name" value="MFS"/>
    <property type="match status" value="1"/>
</dbReference>
<accession>A0ABV7YBA0</accession>
<feature type="transmembrane region" description="Helical" evidence="5">
    <location>
        <begin position="176"/>
        <end position="196"/>
    </location>
</feature>
<dbReference type="InterPro" id="IPR036259">
    <property type="entry name" value="MFS_trans_sf"/>
</dbReference>
<feature type="domain" description="Major facilitator superfamily (MFS) profile" evidence="6">
    <location>
        <begin position="17"/>
        <end position="463"/>
    </location>
</feature>
<dbReference type="EMBL" id="JBHRZH010000008">
    <property type="protein sequence ID" value="MFC3761349.1"/>
    <property type="molecule type" value="Genomic_DNA"/>
</dbReference>
<evidence type="ECO:0000256" key="3">
    <source>
        <dbReference type="ARBA" id="ARBA00022989"/>
    </source>
</evidence>
<evidence type="ECO:0000256" key="4">
    <source>
        <dbReference type="ARBA" id="ARBA00023136"/>
    </source>
</evidence>
<feature type="transmembrane region" description="Helical" evidence="5">
    <location>
        <begin position="83"/>
        <end position="102"/>
    </location>
</feature>
<dbReference type="SUPFAM" id="SSF103473">
    <property type="entry name" value="MFS general substrate transporter"/>
    <property type="match status" value="1"/>
</dbReference>